<organism evidence="2 3">
    <name type="scientific">Bison bison bison</name>
    <name type="common">North American plains bison</name>
    <dbReference type="NCBI Taxonomy" id="43346"/>
    <lineage>
        <taxon>Eukaryota</taxon>
        <taxon>Metazoa</taxon>
        <taxon>Chordata</taxon>
        <taxon>Craniata</taxon>
        <taxon>Vertebrata</taxon>
        <taxon>Euteleostomi</taxon>
        <taxon>Mammalia</taxon>
        <taxon>Eutheria</taxon>
        <taxon>Laurasiatheria</taxon>
        <taxon>Artiodactyla</taxon>
        <taxon>Ruminantia</taxon>
        <taxon>Pecora</taxon>
        <taxon>Bovidae</taxon>
        <taxon>Bovinae</taxon>
        <taxon>Bison</taxon>
    </lineage>
</organism>
<dbReference type="GeneID" id="104985824"/>
<proteinExistence type="predicted"/>
<reference evidence="3" key="1">
    <citation type="submission" date="2025-08" db="UniProtKB">
        <authorList>
            <consortium name="RefSeq"/>
        </authorList>
    </citation>
    <scope>IDENTIFICATION</scope>
    <source>
        <tissue evidence="3">Blood</tissue>
    </source>
</reference>
<dbReference type="KEGG" id="bbis:104985824"/>
<dbReference type="Proteomes" id="UP000515208">
    <property type="component" value="Unplaced"/>
</dbReference>
<feature type="region of interest" description="Disordered" evidence="1">
    <location>
        <begin position="1"/>
        <end position="37"/>
    </location>
</feature>
<evidence type="ECO:0000256" key="1">
    <source>
        <dbReference type="SAM" id="MobiDB-lite"/>
    </source>
</evidence>
<dbReference type="AlphaFoldDB" id="A0A6P3H5V6"/>
<evidence type="ECO:0000313" key="3">
    <source>
        <dbReference type="RefSeq" id="XP_010834509.1"/>
    </source>
</evidence>
<protein>
    <submittedName>
        <fullName evidence="3">Uncharacterized protein LOC104985824</fullName>
    </submittedName>
</protein>
<sequence>MEQGESQAPGSRLLDTASPGALGCTPSPEPSSMWARRPSIVSGGSAVSLRPGLLAAGLAHGFLSMPVHCHCPSDSHRSWRGGQTQHSAQTHSSVVCEFFSVPPSRTSIPTARCCPALPPESVNPATFLPSSPPSPPCLDPLICYNCSPDAAAVPLCSLIPAPAFIKNLPLHPGCPQGDYRKTGHCPTGSQLLFTNTALRWPPHLARSEWPCAGLPSDLSAAQEASGHRTPPRPLHGSLPALPPRLLPRGAPVLRGQDPSRRAHAAPVSAAAGTCSGLRINRVAEGARGLLRARASLAVNCVAGWARPACPPCRGHTSSTQSGGP</sequence>
<gene>
    <name evidence="3" type="primary">LOC104985824</name>
</gene>
<keyword evidence="2" id="KW-1185">Reference proteome</keyword>
<dbReference type="RefSeq" id="XP_010834509.1">
    <property type="nucleotide sequence ID" value="XM_010836207.1"/>
</dbReference>
<feature type="region of interest" description="Disordered" evidence="1">
    <location>
        <begin position="220"/>
        <end position="267"/>
    </location>
</feature>
<evidence type="ECO:0000313" key="2">
    <source>
        <dbReference type="Proteomes" id="UP000515208"/>
    </source>
</evidence>
<accession>A0A6P3H5V6</accession>
<feature type="compositionally biased region" description="Low complexity" evidence="1">
    <location>
        <begin position="246"/>
        <end position="255"/>
    </location>
</feature>
<name>A0A6P3H5V6_BISBB</name>